<evidence type="ECO:0000313" key="2">
    <source>
        <dbReference type="EMBL" id="ERN40314.1"/>
    </source>
</evidence>
<gene>
    <name evidence="2" type="ORF">KR51_00032610</name>
</gene>
<evidence type="ECO:0000256" key="1">
    <source>
        <dbReference type="SAM" id="Coils"/>
    </source>
</evidence>
<accession>U5DI87</accession>
<keyword evidence="1" id="KW-0175">Coiled coil</keyword>
<keyword evidence="3" id="KW-1185">Reference proteome</keyword>
<dbReference type="eggNOG" id="ENOG5032SW5">
    <property type="taxonomic scope" value="Bacteria"/>
</dbReference>
<protein>
    <submittedName>
        <fullName evidence="2">Uncharacterized protein</fullName>
    </submittedName>
</protein>
<feature type="coiled-coil region" evidence="1">
    <location>
        <begin position="19"/>
        <end position="85"/>
    </location>
</feature>
<dbReference type="InParanoid" id="U5DI87"/>
<evidence type="ECO:0000313" key="3">
    <source>
        <dbReference type="Proteomes" id="UP000016960"/>
    </source>
</evidence>
<dbReference type="EMBL" id="ASSJ01000079">
    <property type="protein sequence ID" value="ERN40314.1"/>
    <property type="molecule type" value="Genomic_DNA"/>
</dbReference>
<organism evidence="2 3">
    <name type="scientific">Rubidibacter lacunae KORDI 51-2</name>
    <dbReference type="NCBI Taxonomy" id="582515"/>
    <lineage>
        <taxon>Bacteria</taxon>
        <taxon>Bacillati</taxon>
        <taxon>Cyanobacteriota</taxon>
        <taxon>Cyanophyceae</taxon>
        <taxon>Oscillatoriophycideae</taxon>
        <taxon>Chroococcales</taxon>
        <taxon>Aphanothecaceae</taxon>
        <taxon>Rubidibacter</taxon>
    </lineage>
</organism>
<dbReference type="AlphaFoldDB" id="U5DI87"/>
<comment type="caution">
    <text evidence="2">The sequence shown here is derived from an EMBL/GenBank/DDBJ whole genome shotgun (WGS) entry which is preliminary data.</text>
</comment>
<reference evidence="2 3" key="1">
    <citation type="submission" date="2013-05" db="EMBL/GenBank/DDBJ databases">
        <title>Draft genome sequence of Rubidibacter lacunae KORDI 51-2.</title>
        <authorList>
            <person name="Choi D.H."/>
            <person name="Noh J.H."/>
            <person name="Kwon K.-K."/>
            <person name="Lee J.-H."/>
            <person name="Ryu J.-Y."/>
        </authorList>
    </citation>
    <scope>NUCLEOTIDE SEQUENCE [LARGE SCALE GENOMIC DNA]</scope>
    <source>
        <strain evidence="2 3">KORDI 51-2</strain>
    </source>
</reference>
<proteinExistence type="predicted"/>
<dbReference type="STRING" id="582515.KR51_00032610"/>
<sequence length="180" mass="19852">MPDAVPSHSALETSNANSSQALRAELQTLYQQLLELERERDAANESAAHWRNLYSTEAQQRRSEARLAEERIARLQAERDRTAQVGEPSLPDSPAARAAIAAELVELNTLEALRVKLVAVLQERDRLFATLRTEQVNHAKTRDSLTAILGDAIQHFGRQAGKLGMNHLTSSEPLGIDNGP</sequence>
<name>U5DI87_9CHRO</name>
<dbReference type="Proteomes" id="UP000016960">
    <property type="component" value="Unassembled WGS sequence"/>
</dbReference>